<evidence type="ECO:0000313" key="3">
    <source>
        <dbReference type="Proteomes" id="UP001152622"/>
    </source>
</evidence>
<proteinExistence type="predicted"/>
<organism evidence="2 3">
    <name type="scientific">Synaphobranchus kaupii</name>
    <name type="common">Kaup's arrowtooth eel</name>
    <dbReference type="NCBI Taxonomy" id="118154"/>
    <lineage>
        <taxon>Eukaryota</taxon>
        <taxon>Metazoa</taxon>
        <taxon>Chordata</taxon>
        <taxon>Craniata</taxon>
        <taxon>Vertebrata</taxon>
        <taxon>Euteleostomi</taxon>
        <taxon>Actinopterygii</taxon>
        <taxon>Neopterygii</taxon>
        <taxon>Teleostei</taxon>
        <taxon>Anguilliformes</taxon>
        <taxon>Synaphobranchidae</taxon>
        <taxon>Synaphobranchus</taxon>
    </lineage>
</organism>
<evidence type="ECO:0000256" key="1">
    <source>
        <dbReference type="SAM" id="MobiDB-lite"/>
    </source>
</evidence>
<name>A0A9Q1J1E7_SYNKA</name>
<accession>A0A9Q1J1E7</accession>
<dbReference type="Proteomes" id="UP001152622">
    <property type="component" value="Chromosome 5"/>
</dbReference>
<protein>
    <submittedName>
        <fullName evidence="2">Uncharacterized protein</fullName>
    </submittedName>
</protein>
<feature type="region of interest" description="Disordered" evidence="1">
    <location>
        <begin position="1"/>
        <end position="23"/>
    </location>
</feature>
<sequence>MDKRKVFSDVAASRSGEGSPLLDLNTGFFLDPGSSVSAPSIDLHQSRQSVHMSRSEIVVEYTEVYSSTLAPPCHSANGLSPSLALQVQSPLTQERTPEPNMVLTVPMETRSSTPREGEHLKKHALASSLDLSCIDLTVSQPSWELSLIKHASDSPHCTQESSLLDEPTWSPKCQSAFPSLAEISSLIWSGTPPQTSVSTESHKPWRETVLLGLSQTPSVNTSDHWQKHTSVLLPCAQNKDLSVGSSNTAP</sequence>
<evidence type="ECO:0000313" key="2">
    <source>
        <dbReference type="EMBL" id="KAJ8361290.1"/>
    </source>
</evidence>
<keyword evidence="3" id="KW-1185">Reference proteome</keyword>
<dbReference type="OrthoDB" id="8853457at2759"/>
<dbReference type="AlphaFoldDB" id="A0A9Q1J1E7"/>
<gene>
    <name evidence="2" type="ORF">SKAU_G00178150</name>
</gene>
<reference evidence="2" key="1">
    <citation type="journal article" date="2023" name="Science">
        <title>Genome structures resolve the early diversification of teleost fishes.</title>
        <authorList>
            <person name="Parey E."/>
            <person name="Louis A."/>
            <person name="Montfort J."/>
            <person name="Bouchez O."/>
            <person name="Roques C."/>
            <person name="Iampietro C."/>
            <person name="Lluch J."/>
            <person name="Castinel A."/>
            <person name="Donnadieu C."/>
            <person name="Desvignes T."/>
            <person name="Floi Bucao C."/>
            <person name="Jouanno E."/>
            <person name="Wen M."/>
            <person name="Mejri S."/>
            <person name="Dirks R."/>
            <person name="Jansen H."/>
            <person name="Henkel C."/>
            <person name="Chen W.J."/>
            <person name="Zahm M."/>
            <person name="Cabau C."/>
            <person name="Klopp C."/>
            <person name="Thompson A.W."/>
            <person name="Robinson-Rechavi M."/>
            <person name="Braasch I."/>
            <person name="Lecointre G."/>
            <person name="Bobe J."/>
            <person name="Postlethwait J.H."/>
            <person name="Berthelot C."/>
            <person name="Roest Crollius H."/>
            <person name="Guiguen Y."/>
        </authorList>
    </citation>
    <scope>NUCLEOTIDE SEQUENCE</scope>
    <source>
        <strain evidence="2">WJC10195</strain>
    </source>
</reference>
<comment type="caution">
    <text evidence="2">The sequence shown here is derived from an EMBL/GenBank/DDBJ whole genome shotgun (WGS) entry which is preliminary data.</text>
</comment>
<dbReference type="EMBL" id="JAINUF010000005">
    <property type="protein sequence ID" value="KAJ8361290.1"/>
    <property type="molecule type" value="Genomic_DNA"/>
</dbReference>